<dbReference type="Proteomes" id="UP000539473">
    <property type="component" value="Unassembled WGS sequence"/>
</dbReference>
<dbReference type="EMBL" id="BNAJ01000001">
    <property type="protein sequence ID" value="GHF33765.1"/>
    <property type="molecule type" value="Genomic_DNA"/>
</dbReference>
<dbReference type="InterPro" id="IPR004821">
    <property type="entry name" value="Cyt_trans-like"/>
</dbReference>
<dbReference type="GO" id="GO:0016787">
    <property type="term" value="F:hydrolase activity"/>
    <property type="evidence" value="ECO:0007669"/>
    <property type="project" value="UniProtKB-KW"/>
</dbReference>
<comment type="caution">
    <text evidence="5">The sequence shown here is derived from an EMBL/GenBank/DDBJ whole genome shotgun (WGS) entry which is preliminary data.</text>
</comment>
<dbReference type="InterPro" id="IPR014729">
    <property type="entry name" value="Rossmann-like_a/b/a_fold"/>
</dbReference>
<evidence type="ECO:0000313" key="4">
    <source>
        <dbReference type="EMBL" id="GHF33765.1"/>
    </source>
</evidence>
<keyword evidence="5" id="KW-0378">Hydrolase</keyword>
<dbReference type="Pfam" id="PF01467">
    <property type="entry name" value="CTP_transf_like"/>
    <property type="match status" value="1"/>
</dbReference>
<sequence>MSPVDGAVFIGRCQPPHDAHVGAVLAALDAAPRAVALLGSANLARSVRNPLSAPERARLLRAAVRDAGGDVRRVTIRPLPDRFDGERWAADVRAVVAGVLGPAARIALVGHEKDASGAYLRWFPGWTRVPLPGVPGLDATRIRAAWLTGAPLPPGVPPRVTAWLAAFAARPAFARLAADWVAVEAARAALPPGVRLHEERWLQIHAGQVWLHTRRGDIGWGLWELPGRVLSPGHRPERDGVVFGNPARALVGQAVAHVYRAPPPPDVLARPVDLAAALARPRRFHEDHHVILTRLLGG</sequence>
<keyword evidence="2 5" id="KW-0548">Nucleotidyltransferase</keyword>
<dbReference type="PANTHER" id="PTHR21342:SF0">
    <property type="entry name" value="BIFUNCTIONAL NMN ADENYLYLTRANSFERASE_NUDIX HYDROLASE"/>
    <property type="match status" value="1"/>
</dbReference>
<proteinExistence type="predicted"/>
<protein>
    <submittedName>
        <fullName evidence="5">Bifunctional NMN adenylyltransferase/nudix hydrolase</fullName>
        <ecNumber evidence="5">2.7.7.1</ecNumber>
        <ecNumber evidence="5">3.6.1.-</ecNumber>
    </submittedName>
    <submittedName>
        <fullName evidence="4">Bifunctional nicotinamide mononucleotide adenylyltransferase/ADP-ribose pyrophosphatase</fullName>
    </submittedName>
</protein>
<dbReference type="EMBL" id="JACHFK010000001">
    <property type="protein sequence ID" value="MBB5374781.1"/>
    <property type="molecule type" value="Genomic_DNA"/>
</dbReference>
<dbReference type="RefSeq" id="WP_184109009.1">
    <property type="nucleotide sequence ID" value="NZ_BNAJ01000001.1"/>
</dbReference>
<evidence type="ECO:0000256" key="2">
    <source>
        <dbReference type="ARBA" id="ARBA00022695"/>
    </source>
</evidence>
<dbReference type="SUPFAM" id="SSF52374">
    <property type="entry name" value="Nucleotidylyl transferase"/>
    <property type="match status" value="1"/>
</dbReference>
<keyword evidence="1 5" id="KW-0808">Transferase</keyword>
<evidence type="ECO:0000313" key="5">
    <source>
        <dbReference type="EMBL" id="MBB5374781.1"/>
    </source>
</evidence>
<evidence type="ECO:0000259" key="3">
    <source>
        <dbReference type="Pfam" id="PF01467"/>
    </source>
</evidence>
<dbReference type="EC" id="3.6.1.-" evidence="5"/>
<reference evidence="7" key="2">
    <citation type="journal article" date="2019" name="Int. J. Syst. Evol. Microbiol.">
        <title>The Global Catalogue of Microorganisms (GCM) 10K type strain sequencing project: providing services to taxonomists for standard genome sequencing and annotation.</title>
        <authorList>
            <consortium name="The Broad Institute Genomics Platform"/>
            <consortium name="The Broad Institute Genome Sequencing Center for Infectious Disease"/>
            <person name="Wu L."/>
            <person name="Ma J."/>
        </authorList>
    </citation>
    <scope>NUCLEOTIDE SEQUENCE [LARGE SCALE GENOMIC DNA]</scope>
    <source>
        <strain evidence="7">CGMCC 1.18437</strain>
    </source>
</reference>
<reference evidence="4" key="1">
    <citation type="journal article" date="2014" name="Int. J. Syst. Evol. Microbiol.">
        <title>Complete genome of a new Firmicutes species belonging to the dominant human colonic microbiota ('Ruminococcus bicirculans') reveals two chromosomes and a selective capacity to utilize plant glucans.</title>
        <authorList>
            <consortium name="NISC Comparative Sequencing Program"/>
            <person name="Wegmann U."/>
            <person name="Louis P."/>
            <person name="Goesmann A."/>
            <person name="Henrissat B."/>
            <person name="Duncan S.H."/>
            <person name="Flint H.J."/>
        </authorList>
    </citation>
    <scope>NUCLEOTIDE SEQUENCE</scope>
    <source>
        <strain evidence="4">CGMCC 1.18437</strain>
    </source>
</reference>
<name>A0A7W8NMK1_9DEIO</name>
<reference evidence="4" key="4">
    <citation type="submission" date="2024-05" db="EMBL/GenBank/DDBJ databases">
        <authorList>
            <person name="Sun Q."/>
            <person name="Zhou Y."/>
        </authorList>
    </citation>
    <scope>NUCLEOTIDE SEQUENCE</scope>
    <source>
        <strain evidence="4">CGMCC 1.18437</strain>
    </source>
</reference>
<dbReference type="Proteomes" id="UP000619376">
    <property type="component" value="Unassembled WGS sequence"/>
</dbReference>
<feature type="domain" description="Cytidyltransferase-like" evidence="3">
    <location>
        <begin position="8"/>
        <end position="65"/>
    </location>
</feature>
<organism evidence="5 6">
    <name type="scientific">Deinococcus metalli</name>
    <dbReference type="NCBI Taxonomy" id="1141878"/>
    <lineage>
        <taxon>Bacteria</taxon>
        <taxon>Thermotogati</taxon>
        <taxon>Deinococcota</taxon>
        <taxon>Deinococci</taxon>
        <taxon>Deinococcales</taxon>
        <taxon>Deinococcaceae</taxon>
        <taxon>Deinococcus</taxon>
    </lineage>
</organism>
<dbReference type="GO" id="GO:0000309">
    <property type="term" value="F:nicotinamide-nucleotide adenylyltransferase activity"/>
    <property type="evidence" value="ECO:0007669"/>
    <property type="project" value="UniProtKB-EC"/>
</dbReference>
<reference evidence="5 6" key="3">
    <citation type="submission" date="2020-08" db="EMBL/GenBank/DDBJ databases">
        <title>Genomic Encyclopedia of Type Strains, Phase IV (KMG-IV): sequencing the most valuable type-strain genomes for metagenomic binning, comparative biology and taxonomic classification.</title>
        <authorList>
            <person name="Goeker M."/>
        </authorList>
    </citation>
    <scope>NUCLEOTIDE SEQUENCE [LARGE SCALE GENOMIC DNA]</scope>
    <source>
        <strain evidence="5 6">DSM 27521</strain>
    </source>
</reference>
<evidence type="ECO:0000313" key="7">
    <source>
        <dbReference type="Proteomes" id="UP000619376"/>
    </source>
</evidence>
<dbReference type="NCBIfam" id="NF003789">
    <property type="entry name" value="PRK05379.2-1"/>
    <property type="match status" value="1"/>
</dbReference>
<dbReference type="Gene3D" id="3.40.50.620">
    <property type="entry name" value="HUPs"/>
    <property type="match status" value="1"/>
</dbReference>
<dbReference type="AlphaFoldDB" id="A0A7W8NMK1"/>
<dbReference type="PANTHER" id="PTHR21342">
    <property type="entry name" value="PHOSPHOPANTETHEINE ADENYLYLTRANSFERASE"/>
    <property type="match status" value="1"/>
</dbReference>
<gene>
    <name evidence="4" type="ORF">GCM10017781_08170</name>
    <name evidence="5" type="ORF">HNQ07_000225</name>
</gene>
<accession>A0A7W8NMK1</accession>
<dbReference type="EC" id="2.7.7.1" evidence="5"/>
<evidence type="ECO:0000313" key="6">
    <source>
        <dbReference type="Proteomes" id="UP000539473"/>
    </source>
</evidence>
<evidence type="ECO:0000256" key="1">
    <source>
        <dbReference type="ARBA" id="ARBA00022679"/>
    </source>
</evidence>
<keyword evidence="7" id="KW-1185">Reference proteome</keyword>